<organism evidence="5 6">
    <name type="scientific">Orbilia ellipsospora</name>
    <dbReference type="NCBI Taxonomy" id="2528407"/>
    <lineage>
        <taxon>Eukaryota</taxon>
        <taxon>Fungi</taxon>
        <taxon>Dikarya</taxon>
        <taxon>Ascomycota</taxon>
        <taxon>Pezizomycotina</taxon>
        <taxon>Orbiliomycetes</taxon>
        <taxon>Orbiliales</taxon>
        <taxon>Orbiliaceae</taxon>
        <taxon>Orbilia</taxon>
    </lineage>
</organism>
<comment type="caution">
    <text evidence="5">The sequence shown here is derived from an EMBL/GenBank/DDBJ whole genome shotgun (WGS) entry which is preliminary data.</text>
</comment>
<gene>
    <name evidence="5" type="ORF">TWF694_005512</name>
</gene>
<dbReference type="GO" id="GO:0004497">
    <property type="term" value="F:monooxygenase activity"/>
    <property type="evidence" value="ECO:0007669"/>
    <property type="project" value="UniProtKB-KW"/>
</dbReference>
<comment type="cofactor">
    <cofactor evidence="1">
        <name>Cu(2+)</name>
        <dbReference type="ChEBI" id="CHEBI:29036"/>
    </cofactor>
</comment>
<evidence type="ECO:0000259" key="4">
    <source>
        <dbReference type="Pfam" id="PF18132"/>
    </source>
</evidence>
<protein>
    <recommendedName>
        <fullName evidence="4">Tyrosinase C-terminal domain-containing protein</fullName>
    </recommendedName>
</protein>
<reference evidence="5 6" key="1">
    <citation type="submission" date="2019-10" db="EMBL/GenBank/DDBJ databases">
        <authorList>
            <person name="Palmer J.M."/>
        </authorList>
    </citation>
    <scope>NUCLEOTIDE SEQUENCE [LARGE SCALE GENOMIC DNA]</scope>
    <source>
        <strain evidence="5 6">TWF694</strain>
    </source>
</reference>
<dbReference type="Proteomes" id="UP001365542">
    <property type="component" value="Unassembled WGS sequence"/>
</dbReference>
<sequence>MSHSRTEIQYNCQVTVNQASLNGSWAIYLFFGTPPSDTSDWPRNNVGMLSILGQAPGVPNRDRVVSQSDSLTWALRHSGIDTEGKTGPVVEYLEREFVWGVSQNDPTADRPKLINPKDLRDVKLVVSKRKVEYPDDLTQKPTFGQPLDVLNVTEKSYWPDGQ</sequence>
<dbReference type="AlphaFoldDB" id="A0AAV9WTD1"/>
<keyword evidence="6" id="KW-1185">Reference proteome</keyword>
<evidence type="ECO:0000256" key="2">
    <source>
        <dbReference type="ARBA" id="ARBA00023002"/>
    </source>
</evidence>
<accession>A0AAV9WTD1</accession>
<dbReference type="EMBL" id="JAVHJO010000017">
    <property type="protein sequence ID" value="KAK6525373.1"/>
    <property type="molecule type" value="Genomic_DNA"/>
</dbReference>
<dbReference type="InterPro" id="IPR041640">
    <property type="entry name" value="Tyrosinase_C"/>
</dbReference>
<keyword evidence="2" id="KW-0560">Oxidoreductase</keyword>
<feature type="domain" description="Tyrosinase C-terminal" evidence="4">
    <location>
        <begin position="9"/>
        <end position="108"/>
    </location>
</feature>
<evidence type="ECO:0000313" key="5">
    <source>
        <dbReference type="EMBL" id="KAK6525373.1"/>
    </source>
</evidence>
<keyword evidence="3" id="KW-0503">Monooxygenase</keyword>
<name>A0AAV9WTD1_9PEZI</name>
<dbReference type="Pfam" id="PF18132">
    <property type="entry name" value="Tyrosinase_C"/>
    <property type="match status" value="1"/>
</dbReference>
<evidence type="ECO:0000256" key="1">
    <source>
        <dbReference type="ARBA" id="ARBA00001973"/>
    </source>
</evidence>
<proteinExistence type="predicted"/>
<evidence type="ECO:0000313" key="6">
    <source>
        <dbReference type="Proteomes" id="UP001365542"/>
    </source>
</evidence>
<evidence type="ECO:0000256" key="3">
    <source>
        <dbReference type="ARBA" id="ARBA00023033"/>
    </source>
</evidence>